<dbReference type="AlphaFoldDB" id="A0A089MWG6"/>
<organism evidence="2">
    <name type="scientific">Nocardioides sp. (strain JS1661)</name>
    <dbReference type="NCBI Taxonomy" id="1517491"/>
    <lineage>
        <taxon>Bacteria</taxon>
        <taxon>Bacillati</taxon>
        <taxon>Actinomycetota</taxon>
        <taxon>Actinomycetes</taxon>
        <taxon>Propionibacteriales</taxon>
        <taxon>Nocardioidaceae</taxon>
        <taxon>Nocardioides</taxon>
    </lineage>
</organism>
<evidence type="ECO:0000256" key="1">
    <source>
        <dbReference type="ARBA" id="ARBA00005254"/>
    </source>
</evidence>
<dbReference type="Gene3D" id="3.90.226.10">
    <property type="entry name" value="2-enoyl-CoA Hydratase, Chain A, domain 1"/>
    <property type="match status" value="1"/>
</dbReference>
<dbReference type="InterPro" id="IPR029045">
    <property type="entry name" value="ClpP/crotonase-like_dom_sf"/>
</dbReference>
<dbReference type="SUPFAM" id="SSF52096">
    <property type="entry name" value="ClpP/crotonase"/>
    <property type="match status" value="1"/>
</dbReference>
<sequence>MSDSLAPAPTETPRLCRLELEGAVATITLDRSDARNALNLDLLHALIEHLEESASVGASVLVLRAEGRAFCAGADLRSDDGTLLGRPGLRRELIERSLELVSSFPVSIAVVQGPAVGGGWGLAFAADIVVAADDALFKFPELALGFVPPDVIVRRFVQLAGSTRALRLLGSGEPFRADDPALGGLLEPVPPSELDRRAHGLADHFARAAPGLLEVLKRQIATANVHERHSDE</sequence>
<dbReference type="CDD" id="cd06558">
    <property type="entry name" value="crotonase-like"/>
    <property type="match status" value="1"/>
</dbReference>
<accession>A0A089MWG6</accession>
<dbReference type="InterPro" id="IPR051683">
    <property type="entry name" value="Enoyl-CoA_Hydratase/Isomerase"/>
</dbReference>
<protein>
    <submittedName>
        <fullName evidence="2">Enoyl-CoA hydratase</fullName>
    </submittedName>
</protein>
<dbReference type="PANTHER" id="PTHR42964:SF1">
    <property type="entry name" value="POLYKETIDE BIOSYNTHESIS ENOYL-COA HYDRATASE PKSH-RELATED"/>
    <property type="match status" value="1"/>
</dbReference>
<dbReference type="EMBL" id="KM189438">
    <property type="protein sequence ID" value="AIQ77672.1"/>
    <property type="molecule type" value="Genomic_DNA"/>
</dbReference>
<dbReference type="GO" id="GO:0003824">
    <property type="term" value="F:catalytic activity"/>
    <property type="evidence" value="ECO:0007669"/>
    <property type="project" value="UniProtKB-ARBA"/>
</dbReference>
<proteinExistence type="inferred from homology"/>
<dbReference type="PANTHER" id="PTHR42964">
    <property type="entry name" value="ENOYL-COA HYDRATASE"/>
    <property type="match status" value="1"/>
</dbReference>
<dbReference type="Pfam" id="PF00378">
    <property type="entry name" value="ECH_1"/>
    <property type="match status" value="1"/>
</dbReference>
<dbReference type="InterPro" id="IPR001753">
    <property type="entry name" value="Enoyl-CoA_hydra/iso"/>
</dbReference>
<evidence type="ECO:0000313" key="2">
    <source>
        <dbReference type="EMBL" id="AIQ77672.1"/>
    </source>
</evidence>
<reference evidence="2" key="1">
    <citation type="journal article" date="2014" name="Appl. Environ. Microbiol.">
        <title>Aerobic biodegradation of 2,4-dinitroanisole by Nocardioides sp. strain JS1661.</title>
        <authorList>
            <person name="Fida T.T."/>
            <person name="Palamuru S."/>
            <person name="Pandey G."/>
            <person name="Spain J.C."/>
        </authorList>
    </citation>
    <scope>NUCLEOTIDE SEQUENCE</scope>
    <source>
        <strain evidence="2">JS1661</strain>
    </source>
</reference>
<comment type="similarity">
    <text evidence="1">Belongs to the enoyl-CoA hydratase/isomerase family.</text>
</comment>
<name>A0A089MWG6_NOCS1</name>